<dbReference type="PROSITE" id="PS51257">
    <property type="entry name" value="PROKAR_LIPOPROTEIN"/>
    <property type="match status" value="1"/>
</dbReference>
<accession>A0A9D5DRI5</accession>
<protein>
    <recommendedName>
        <fullName evidence="1">YtkA-like domain-containing protein</fullName>
    </recommendedName>
</protein>
<evidence type="ECO:0000313" key="2">
    <source>
        <dbReference type="EMBL" id="KQL59051.1"/>
    </source>
</evidence>
<dbReference type="InterPro" id="IPR032693">
    <property type="entry name" value="YtkA-like_dom"/>
</dbReference>
<sequence>MVKQFAPLLVPFSALALLVGCGDESGEEQHAGNLLEIVQADIQAPETVEVGEEMDLSVLLTQGSETVEDAFEVVFEIWKDGERNDGVLLEAEHEAEGAYDVVYTFEEDAIYLVQTHVSARDMHVMPKKMVVSGEVAEEDIQAFLDSDGSSNDVEESQHHH</sequence>
<keyword evidence="3" id="KW-1185">Reference proteome</keyword>
<comment type="caution">
    <text evidence="2">The sequence shown here is derived from an EMBL/GenBank/DDBJ whole genome shotgun (WGS) entry which is preliminary data.</text>
</comment>
<reference evidence="2 3" key="1">
    <citation type="submission" date="2015-09" db="EMBL/GenBank/DDBJ databases">
        <title>Genome sequencing project for genomic taxonomy and phylogenomics of Bacillus-like bacteria.</title>
        <authorList>
            <person name="Liu B."/>
            <person name="Wang J."/>
            <person name="Zhu Y."/>
            <person name="Liu G."/>
            <person name="Chen Q."/>
            <person name="Chen Z."/>
            <person name="Lan J."/>
            <person name="Che J."/>
            <person name="Ge C."/>
            <person name="Shi H."/>
            <person name="Pan Z."/>
            <person name="Liu X."/>
        </authorList>
    </citation>
    <scope>NUCLEOTIDE SEQUENCE [LARGE SCALE GENOMIC DNA]</scope>
    <source>
        <strain evidence="2 3">DSM 19153</strain>
    </source>
</reference>
<dbReference type="Pfam" id="PF13115">
    <property type="entry name" value="YtkA"/>
    <property type="match status" value="1"/>
</dbReference>
<gene>
    <name evidence="2" type="ORF">AN965_00715</name>
</gene>
<organism evidence="2 3">
    <name type="scientific">Alkalicoccobacillus plakortidis</name>
    <dbReference type="NCBI Taxonomy" id="444060"/>
    <lineage>
        <taxon>Bacteria</taxon>
        <taxon>Bacillati</taxon>
        <taxon>Bacillota</taxon>
        <taxon>Bacilli</taxon>
        <taxon>Bacillales</taxon>
        <taxon>Bacillaceae</taxon>
        <taxon>Alkalicoccobacillus</taxon>
    </lineage>
</organism>
<evidence type="ECO:0000259" key="1">
    <source>
        <dbReference type="Pfam" id="PF13115"/>
    </source>
</evidence>
<dbReference type="Proteomes" id="UP000051061">
    <property type="component" value="Unassembled WGS sequence"/>
</dbReference>
<name>A0A9D5DRI5_9BACI</name>
<dbReference type="AlphaFoldDB" id="A0A9D5DRI5"/>
<dbReference type="EMBL" id="LJJD01000003">
    <property type="protein sequence ID" value="KQL59051.1"/>
    <property type="molecule type" value="Genomic_DNA"/>
</dbReference>
<evidence type="ECO:0000313" key="3">
    <source>
        <dbReference type="Proteomes" id="UP000051061"/>
    </source>
</evidence>
<feature type="domain" description="YtkA-like" evidence="1">
    <location>
        <begin position="38"/>
        <end position="116"/>
    </location>
</feature>
<proteinExistence type="predicted"/>